<reference evidence="3 4" key="1">
    <citation type="submission" date="2019-02" db="EMBL/GenBank/DDBJ databases">
        <title>Deep-cultivation of Planctomycetes and their phenomic and genomic characterization uncovers novel biology.</title>
        <authorList>
            <person name="Wiegand S."/>
            <person name="Jogler M."/>
            <person name="Boedeker C."/>
            <person name="Pinto D."/>
            <person name="Vollmers J."/>
            <person name="Rivas-Marin E."/>
            <person name="Kohn T."/>
            <person name="Peeters S.H."/>
            <person name="Heuer A."/>
            <person name="Rast P."/>
            <person name="Oberbeckmann S."/>
            <person name="Bunk B."/>
            <person name="Jeske O."/>
            <person name="Meyerdierks A."/>
            <person name="Storesund J.E."/>
            <person name="Kallscheuer N."/>
            <person name="Luecker S."/>
            <person name="Lage O.M."/>
            <person name="Pohl T."/>
            <person name="Merkel B.J."/>
            <person name="Hornburger P."/>
            <person name="Mueller R.-W."/>
            <person name="Bruemmer F."/>
            <person name="Labrenz M."/>
            <person name="Spormann A.M."/>
            <person name="Op den Camp H."/>
            <person name="Overmann J."/>
            <person name="Amann R."/>
            <person name="Jetten M.S.M."/>
            <person name="Mascher T."/>
            <person name="Medema M.H."/>
            <person name="Devos D.P."/>
            <person name="Kaster A.-K."/>
            <person name="Ovreas L."/>
            <person name="Rohde M."/>
            <person name="Galperin M.Y."/>
            <person name="Jogler C."/>
        </authorList>
    </citation>
    <scope>NUCLEOTIDE SEQUENCE [LARGE SCALE GENOMIC DNA]</scope>
    <source>
        <strain evidence="3 4">K23_9</strain>
    </source>
</reference>
<feature type="transmembrane region" description="Helical" evidence="2">
    <location>
        <begin position="31"/>
        <end position="58"/>
    </location>
</feature>
<accession>A0A517NTB8</accession>
<dbReference type="EMBL" id="CP036526">
    <property type="protein sequence ID" value="QDT10370.1"/>
    <property type="molecule type" value="Genomic_DNA"/>
</dbReference>
<evidence type="ECO:0000313" key="3">
    <source>
        <dbReference type="EMBL" id="QDT10370.1"/>
    </source>
</evidence>
<gene>
    <name evidence="3" type="ORF">K239x_23260</name>
</gene>
<organism evidence="3 4">
    <name type="scientific">Stieleria marina</name>
    <dbReference type="NCBI Taxonomy" id="1930275"/>
    <lineage>
        <taxon>Bacteria</taxon>
        <taxon>Pseudomonadati</taxon>
        <taxon>Planctomycetota</taxon>
        <taxon>Planctomycetia</taxon>
        <taxon>Pirellulales</taxon>
        <taxon>Pirellulaceae</taxon>
        <taxon>Stieleria</taxon>
    </lineage>
</organism>
<feature type="transmembrane region" description="Helical" evidence="2">
    <location>
        <begin position="70"/>
        <end position="89"/>
    </location>
</feature>
<keyword evidence="2" id="KW-0472">Membrane</keyword>
<keyword evidence="2" id="KW-0812">Transmembrane</keyword>
<evidence type="ECO:0000313" key="4">
    <source>
        <dbReference type="Proteomes" id="UP000319817"/>
    </source>
</evidence>
<evidence type="ECO:0000256" key="1">
    <source>
        <dbReference type="SAM" id="MobiDB-lite"/>
    </source>
</evidence>
<dbReference type="Proteomes" id="UP000319817">
    <property type="component" value="Chromosome"/>
</dbReference>
<evidence type="ECO:0000256" key="2">
    <source>
        <dbReference type="SAM" id="Phobius"/>
    </source>
</evidence>
<dbReference type="AlphaFoldDB" id="A0A517NTB8"/>
<name>A0A517NTB8_9BACT</name>
<proteinExistence type="predicted"/>
<keyword evidence="2" id="KW-1133">Transmembrane helix</keyword>
<dbReference type="RefSeq" id="WP_145417904.1">
    <property type="nucleotide sequence ID" value="NZ_CP036526.1"/>
</dbReference>
<feature type="region of interest" description="Disordered" evidence="1">
    <location>
        <begin position="242"/>
        <end position="276"/>
    </location>
</feature>
<protein>
    <submittedName>
        <fullName evidence="3">Uncharacterized protein</fullName>
    </submittedName>
</protein>
<sequence>MFALELGLVTVGLSVAFLSHGQRRRNFQVAILLFLISLITGSVALVIGGIAVLGSGVLESSLIMDRGLRRRVFATTGILLAAAIVLPALHNSHDDRVEASTSRSDELLRTKIDPLKVLSENRDLVDSLARDAIDQFRQRAIQLAQDGDGAEISTTVNFKAPAKLLGLASSFASQPANELHRANESNTAESGRLQFHASLNDASTCNQCHDVGNMPLHAAIHYELEIGDLVLHSGGEVLDKCKRPNPPCKEPAQQPSRDSDQPAHQALDPGLIVHAN</sequence>
<keyword evidence="4" id="KW-1185">Reference proteome</keyword>